<dbReference type="Proteomes" id="UP000297273">
    <property type="component" value="Unassembled WGS sequence"/>
</dbReference>
<dbReference type="EMBL" id="RQGC01000013">
    <property type="protein sequence ID" value="TGL38739.1"/>
    <property type="molecule type" value="Genomic_DNA"/>
</dbReference>
<dbReference type="PROSITE" id="PS50005">
    <property type="entry name" value="TPR"/>
    <property type="match status" value="2"/>
</dbReference>
<name>A0A5F1ZPE8_9LEPT</name>
<dbReference type="Pfam" id="PF13432">
    <property type="entry name" value="TPR_16"/>
    <property type="match status" value="2"/>
</dbReference>
<dbReference type="SUPFAM" id="SSF48452">
    <property type="entry name" value="TPR-like"/>
    <property type="match status" value="1"/>
</dbReference>
<dbReference type="Pfam" id="PF14559">
    <property type="entry name" value="TPR_19"/>
    <property type="match status" value="1"/>
</dbReference>
<protein>
    <submittedName>
        <fullName evidence="4">Tetratricopeptide repeat protein</fullName>
    </submittedName>
</protein>
<dbReference type="InterPro" id="IPR013105">
    <property type="entry name" value="TPR_2"/>
</dbReference>
<dbReference type="Pfam" id="PF07719">
    <property type="entry name" value="TPR_2"/>
    <property type="match status" value="1"/>
</dbReference>
<evidence type="ECO:0000313" key="6">
    <source>
        <dbReference type="Proteomes" id="UP000297273"/>
    </source>
</evidence>
<dbReference type="SUPFAM" id="SSF81901">
    <property type="entry name" value="HCP-like"/>
    <property type="match status" value="2"/>
</dbReference>
<evidence type="ECO:0000313" key="7">
    <source>
        <dbReference type="Proteomes" id="UP000297946"/>
    </source>
</evidence>
<reference evidence="4 7" key="2">
    <citation type="journal article" date="2019" name="PLoS Negl. Trop. Dis.">
        <title>Revisiting the worldwide diversity of Leptospira species in the environment.</title>
        <authorList>
            <person name="Vincent A.T."/>
            <person name="Schiettekatte O."/>
            <person name="Bourhy P."/>
            <person name="Veyrier F.J."/>
            <person name="Picardeau M."/>
        </authorList>
    </citation>
    <scope>NUCLEOTIDE SEQUENCE [LARGE SCALE GENOMIC DNA]</scope>
    <source>
        <strain evidence="5">201702690</strain>
        <strain evidence="4 7">SSW18</strain>
    </source>
</reference>
<dbReference type="SMART" id="SM00028">
    <property type="entry name" value="TPR"/>
    <property type="match status" value="10"/>
</dbReference>
<dbReference type="EMBL" id="RQER01000001">
    <property type="protein sequence ID" value="TGK05608.1"/>
    <property type="molecule type" value="Genomic_DNA"/>
</dbReference>
<evidence type="ECO:0000313" key="5">
    <source>
        <dbReference type="EMBL" id="TGL38739.1"/>
    </source>
</evidence>
<dbReference type="Proteomes" id="UP000297946">
    <property type="component" value="Unassembled WGS sequence"/>
</dbReference>
<gene>
    <name evidence="4" type="ORF">EHO57_02740</name>
    <name evidence="5" type="ORF">EHQ53_18500</name>
</gene>
<sequence>MKHASIIPILLVSTLSIGPLFASPLDPGSILVCRDMDSNGKARSVWPAFFYSLGLESMNKARLSEGRERAELIAESIRNYEKYLKCSESLGVPVSAVSRWNKALAHYYIGQWKDAILESELAEKADPNFKESYVLKGTILLNGGEYDKAASYLEANLSKFSDDPDIYYLLSSAELALKNDAKSILYLSSLRDLIKQKDSNPKYPEFVYLSLGKTYFNLGQNTKALFYISGYLEMRPENWEVRFLLARIFDQLGKFAQAKRQLQRILQEIQGNSSVELMLGEMYFIESRSMATGYFDELKKKGKLFKDGVLFGLYSVLNSNYTEARRILFPMKEKSPRRLSVRLGILEILKRDPNISKKEYTKELVEVAEIALQSQLLNLSETLLLEAIQITAKEGKDKALLAEEYDFLASIYEQSGSVFRSVISIRKAIEYAQTREDSRKYELHLAYILRGNPPGKIQESEDMIQSILKEDPKNHYAYYLLGIVLLQSEKLQESRKAFSEAIELEPKSAVYYFYRATSLEKLGKLKEMELDLRKSMELDPDNPIAYNYLGYHYSEKGIQLDEALELIHKAVELAPDNEAYQDSLGWIYYKKGRIEEALLHLNLAYQILQDKNDFDPTICEHLGDAYFERKDLAETKRFWEKSESLYQKKEDKERIREKLGRLRTNSLSTKP</sequence>
<dbReference type="PANTHER" id="PTHR44858">
    <property type="entry name" value="TETRATRICOPEPTIDE REPEAT PROTEIN 6"/>
    <property type="match status" value="1"/>
</dbReference>
<evidence type="ECO:0000256" key="1">
    <source>
        <dbReference type="ARBA" id="ARBA00022737"/>
    </source>
</evidence>
<evidence type="ECO:0000256" key="2">
    <source>
        <dbReference type="ARBA" id="ARBA00022803"/>
    </source>
</evidence>
<dbReference type="Pfam" id="PF13181">
    <property type="entry name" value="TPR_8"/>
    <property type="match status" value="1"/>
</dbReference>
<proteinExistence type="predicted"/>
<reference evidence="5" key="1">
    <citation type="submission" date="2018-10" db="EMBL/GenBank/DDBJ databases">
        <authorList>
            <person name="Vincent A.T."/>
            <person name="Schiettekatte O."/>
            <person name="Bourhy P."/>
            <person name="Veyrier F.J."/>
            <person name="Picardeau M."/>
        </authorList>
    </citation>
    <scope>NUCLEOTIDE SEQUENCE</scope>
    <source>
        <strain evidence="5">201702690</strain>
    </source>
</reference>
<dbReference type="InterPro" id="IPR011990">
    <property type="entry name" value="TPR-like_helical_dom_sf"/>
</dbReference>
<comment type="caution">
    <text evidence="4">The sequence shown here is derived from an EMBL/GenBank/DDBJ whole genome shotgun (WGS) entry which is preliminary data.</text>
</comment>
<feature type="repeat" description="TPR" evidence="3">
    <location>
        <begin position="205"/>
        <end position="238"/>
    </location>
</feature>
<accession>A0A5F1ZPE8</accession>
<keyword evidence="6" id="KW-1185">Reference proteome</keyword>
<keyword evidence="1" id="KW-0677">Repeat</keyword>
<dbReference type="RefSeq" id="WP_135647227.1">
    <property type="nucleotide sequence ID" value="NZ_RQER01000001.1"/>
</dbReference>
<dbReference type="OrthoDB" id="9766710at2"/>
<organism evidence="4 7">
    <name type="scientific">Leptospira langatensis</name>
    <dbReference type="NCBI Taxonomy" id="2484983"/>
    <lineage>
        <taxon>Bacteria</taxon>
        <taxon>Pseudomonadati</taxon>
        <taxon>Spirochaetota</taxon>
        <taxon>Spirochaetia</taxon>
        <taxon>Leptospirales</taxon>
        <taxon>Leptospiraceae</taxon>
        <taxon>Leptospira</taxon>
    </lineage>
</organism>
<dbReference type="AlphaFoldDB" id="A0A5F1ZPE8"/>
<evidence type="ECO:0000313" key="4">
    <source>
        <dbReference type="EMBL" id="TGK05608.1"/>
    </source>
</evidence>
<dbReference type="Gene3D" id="1.25.40.10">
    <property type="entry name" value="Tetratricopeptide repeat domain"/>
    <property type="match status" value="2"/>
</dbReference>
<feature type="repeat" description="TPR" evidence="3">
    <location>
        <begin position="475"/>
        <end position="508"/>
    </location>
</feature>
<dbReference type="InterPro" id="IPR019734">
    <property type="entry name" value="TPR_rpt"/>
</dbReference>
<dbReference type="PANTHER" id="PTHR44858:SF1">
    <property type="entry name" value="UDP-N-ACETYLGLUCOSAMINE--PEPTIDE N-ACETYLGLUCOSAMINYLTRANSFERASE SPINDLY-RELATED"/>
    <property type="match status" value="1"/>
</dbReference>
<dbReference type="InterPro" id="IPR050498">
    <property type="entry name" value="Ycf3"/>
</dbReference>
<keyword evidence="2 3" id="KW-0802">TPR repeat</keyword>
<evidence type="ECO:0000256" key="3">
    <source>
        <dbReference type="PROSITE-ProRule" id="PRU00339"/>
    </source>
</evidence>